<accession>A0A4C1WMR0</accession>
<keyword evidence="3" id="KW-1185">Reference proteome</keyword>
<gene>
    <name evidence="2" type="ORF">EVAR_37261_1</name>
</gene>
<feature type="region of interest" description="Disordered" evidence="1">
    <location>
        <begin position="39"/>
        <end position="65"/>
    </location>
</feature>
<comment type="caution">
    <text evidence="2">The sequence shown here is derived from an EMBL/GenBank/DDBJ whole genome shotgun (WGS) entry which is preliminary data.</text>
</comment>
<name>A0A4C1WMR0_EUMVA</name>
<evidence type="ECO:0000256" key="1">
    <source>
        <dbReference type="SAM" id="MobiDB-lite"/>
    </source>
</evidence>
<sequence>MLTSKVMLAKWYYGFGVQLPVGATYLNVEEHSPKMTLAWVPNNGSDQRNHKKSKKKSFSRTLCDVRRPPYNRKPCGRRKAELMSNNCEISNLNNAGCAPFGARGPSRRNER</sequence>
<dbReference type="AlphaFoldDB" id="A0A4C1WMR0"/>
<dbReference type="Proteomes" id="UP000299102">
    <property type="component" value="Unassembled WGS sequence"/>
</dbReference>
<feature type="compositionally biased region" description="Basic residues" evidence="1">
    <location>
        <begin position="49"/>
        <end position="58"/>
    </location>
</feature>
<evidence type="ECO:0000313" key="2">
    <source>
        <dbReference type="EMBL" id="GBP51425.1"/>
    </source>
</evidence>
<organism evidence="2 3">
    <name type="scientific">Eumeta variegata</name>
    <name type="common">Bagworm moth</name>
    <name type="synonym">Eumeta japonica</name>
    <dbReference type="NCBI Taxonomy" id="151549"/>
    <lineage>
        <taxon>Eukaryota</taxon>
        <taxon>Metazoa</taxon>
        <taxon>Ecdysozoa</taxon>
        <taxon>Arthropoda</taxon>
        <taxon>Hexapoda</taxon>
        <taxon>Insecta</taxon>
        <taxon>Pterygota</taxon>
        <taxon>Neoptera</taxon>
        <taxon>Endopterygota</taxon>
        <taxon>Lepidoptera</taxon>
        <taxon>Glossata</taxon>
        <taxon>Ditrysia</taxon>
        <taxon>Tineoidea</taxon>
        <taxon>Psychidae</taxon>
        <taxon>Oiketicinae</taxon>
        <taxon>Eumeta</taxon>
    </lineage>
</organism>
<reference evidence="2 3" key="1">
    <citation type="journal article" date="2019" name="Commun. Biol.">
        <title>The bagworm genome reveals a unique fibroin gene that provides high tensile strength.</title>
        <authorList>
            <person name="Kono N."/>
            <person name="Nakamura H."/>
            <person name="Ohtoshi R."/>
            <person name="Tomita M."/>
            <person name="Numata K."/>
            <person name="Arakawa K."/>
        </authorList>
    </citation>
    <scope>NUCLEOTIDE SEQUENCE [LARGE SCALE GENOMIC DNA]</scope>
</reference>
<protein>
    <submittedName>
        <fullName evidence="2">Uncharacterized protein</fullName>
    </submittedName>
</protein>
<proteinExistence type="predicted"/>
<evidence type="ECO:0000313" key="3">
    <source>
        <dbReference type="Proteomes" id="UP000299102"/>
    </source>
</evidence>
<dbReference type="EMBL" id="BGZK01000581">
    <property type="protein sequence ID" value="GBP51425.1"/>
    <property type="molecule type" value="Genomic_DNA"/>
</dbReference>